<protein>
    <submittedName>
        <fullName evidence="2">Uncharacterized protein</fullName>
    </submittedName>
</protein>
<gene>
    <name evidence="3" type="ORF">BYL167_LOCUS78428</name>
    <name evidence="2" type="ORF">GIL414_LOCUS22854</name>
</gene>
<name>A0A8S2SHF7_9BILA</name>
<evidence type="ECO:0000313" key="4">
    <source>
        <dbReference type="Proteomes" id="UP000681720"/>
    </source>
</evidence>
<feature type="region of interest" description="Disordered" evidence="1">
    <location>
        <begin position="21"/>
        <end position="42"/>
    </location>
</feature>
<dbReference type="AlphaFoldDB" id="A0A8S2SHF7"/>
<dbReference type="EMBL" id="CAJOBJ010023767">
    <property type="protein sequence ID" value="CAF4231289.1"/>
    <property type="molecule type" value="Genomic_DNA"/>
</dbReference>
<dbReference type="EMBL" id="CAJOBH010287875">
    <property type="protein sequence ID" value="CAF5177448.1"/>
    <property type="molecule type" value="Genomic_DNA"/>
</dbReference>
<proteinExistence type="predicted"/>
<accession>A0A8S2SHF7</accession>
<evidence type="ECO:0000313" key="2">
    <source>
        <dbReference type="EMBL" id="CAF4231289.1"/>
    </source>
</evidence>
<feature type="non-terminal residue" evidence="2">
    <location>
        <position position="42"/>
    </location>
</feature>
<feature type="non-terminal residue" evidence="2">
    <location>
        <position position="1"/>
    </location>
</feature>
<reference evidence="2" key="1">
    <citation type="submission" date="2021-02" db="EMBL/GenBank/DDBJ databases">
        <authorList>
            <person name="Nowell W R."/>
        </authorList>
    </citation>
    <scope>NUCLEOTIDE SEQUENCE</scope>
</reference>
<organism evidence="2 4">
    <name type="scientific">Rotaria magnacalcarata</name>
    <dbReference type="NCBI Taxonomy" id="392030"/>
    <lineage>
        <taxon>Eukaryota</taxon>
        <taxon>Metazoa</taxon>
        <taxon>Spiralia</taxon>
        <taxon>Gnathifera</taxon>
        <taxon>Rotifera</taxon>
        <taxon>Eurotatoria</taxon>
        <taxon>Bdelloidea</taxon>
        <taxon>Philodinida</taxon>
        <taxon>Philodinidae</taxon>
        <taxon>Rotaria</taxon>
    </lineage>
</organism>
<evidence type="ECO:0000313" key="3">
    <source>
        <dbReference type="EMBL" id="CAF5177448.1"/>
    </source>
</evidence>
<dbReference type="Proteomes" id="UP000681720">
    <property type="component" value="Unassembled WGS sequence"/>
</dbReference>
<dbReference type="Proteomes" id="UP000681967">
    <property type="component" value="Unassembled WGS sequence"/>
</dbReference>
<feature type="compositionally biased region" description="Polar residues" evidence="1">
    <location>
        <begin position="24"/>
        <end position="42"/>
    </location>
</feature>
<evidence type="ECO:0000256" key="1">
    <source>
        <dbReference type="SAM" id="MobiDB-lite"/>
    </source>
</evidence>
<comment type="caution">
    <text evidence="2">The sequence shown here is derived from an EMBL/GenBank/DDBJ whole genome shotgun (WGS) entry which is preliminary data.</text>
</comment>
<sequence>ASRRWETLKYEVMQMEQARRSTLHRSTVISSGSAGSNDPNIG</sequence>